<dbReference type="GO" id="GO:0015937">
    <property type="term" value="P:coenzyme A biosynthetic process"/>
    <property type="evidence" value="ECO:0007669"/>
    <property type="project" value="TreeGrafter"/>
</dbReference>
<dbReference type="AlphaFoldDB" id="A0A0A2VKL3"/>
<dbReference type="PANTHER" id="PTHR14359:SF21">
    <property type="entry name" value="FLAVOPROTEIN DOMAIN-CONTAINING PROTEIN"/>
    <property type="match status" value="1"/>
</dbReference>
<comment type="caution">
    <text evidence="3">The sequence shown here is derived from an EMBL/GenBank/DDBJ whole genome shotgun (WGS) entry which is preliminary data.</text>
</comment>
<dbReference type="SUPFAM" id="SSF52507">
    <property type="entry name" value="Homo-oligomeric flavin-containing Cys decarboxylases, HFCD"/>
    <property type="match status" value="1"/>
</dbReference>
<dbReference type="eggNOG" id="KOG0672">
    <property type="taxonomic scope" value="Eukaryota"/>
</dbReference>
<dbReference type="Proteomes" id="UP000030106">
    <property type="component" value="Unassembled WGS sequence"/>
</dbReference>
<dbReference type="OrthoDB" id="70387at2759"/>
<dbReference type="Pfam" id="PF02441">
    <property type="entry name" value="Flavoprotein"/>
    <property type="match status" value="1"/>
</dbReference>
<dbReference type="STRING" id="1245745.A0A0A2VKL3"/>
<dbReference type="EMBL" id="ANFO01000748">
    <property type="protein sequence ID" value="KGQ06867.1"/>
    <property type="molecule type" value="Genomic_DNA"/>
</dbReference>
<gene>
    <name evidence="3" type="ORF">BBAD15_g7835</name>
</gene>
<dbReference type="GO" id="GO:0010181">
    <property type="term" value="F:FMN binding"/>
    <property type="evidence" value="ECO:0007669"/>
    <property type="project" value="TreeGrafter"/>
</dbReference>
<evidence type="ECO:0000313" key="3">
    <source>
        <dbReference type="EMBL" id="KGQ06867.1"/>
    </source>
</evidence>
<evidence type="ECO:0000313" key="4">
    <source>
        <dbReference type="Proteomes" id="UP000030106"/>
    </source>
</evidence>
<dbReference type="GO" id="GO:0004633">
    <property type="term" value="F:phosphopantothenoylcysteine decarboxylase activity"/>
    <property type="evidence" value="ECO:0007669"/>
    <property type="project" value="TreeGrafter"/>
</dbReference>
<dbReference type="Gene3D" id="1.25.40.20">
    <property type="entry name" value="Ankyrin repeat-containing domain"/>
    <property type="match status" value="1"/>
</dbReference>
<feature type="domain" description="Flavoprotein" evidence="2">
    <location>
        <begin position="31"/>
        <end position="177"/>
    </location>
</feature>
<dbReference type="Gene3D" id="3.40.50.1950">
    <property type="entry name" value="Flavin prenyltransferase-like"/>
    <property type="match status" value="1"/>
</dbReference>
<sequence length="589" mass="66925">MEINSTTPTPELPLPSRSVLFDEQAVPPKLRLLIVATGPRETSWAHALIVRLSKNPDIEMRAVVDDVVPRMTQTIITIQNISFAVGHPNRPQDVEFYRRQAFDLVEWAHILICLPLDADGIAKMLAGIADTLIGEVLRGWSSQKSMVLVPGMSKPMWSNATTKEHLERLHLSRKWIQVLESIIWDYGKSPSAKRVPCWNSFHQVLRIIQNRASLLGLGRDTGIIMPSITMRFKEGAKCPQLPPEIWTLILEQANDWELAQALGIYTTLPTPSAWVLDPKDRLDHVRVYEHELEKTALTCTTSAVCKKLSKAPSEYSHLSSLFIKLLLRFEHVEVLEYLESNRPDMINALEGTTIPTKASSFFPSTKLLHYWKHSQWFADRHSYDAEAVDGASRYGHVEILDWWRRQSGLPLRYTEMSLEQASANGHIAVLQWWQDAALQDESVVLRPGRALLWAAQHGRADVLQWWHTSNIAVAYGNDVVNTACQNGHVDVLEAWRTAKGDMQIHVDDVDVMSATSYGHALVLEWLHCFSRGLLLGMSSGQPIEFRVCDIQACLHRNSREQRRVRAWWAKHGIRPAAMANERSRDIMHL</sequence>
<dbReference type="InterPro" id="IPR036551">
    <property type="entry name" value="Flavin_trans-like"/>
</dbReference>
<reference evidence="3 4" key="1">
    <citation type="submission" date="2012-10" db="EMBL/GenBank/DDBJ databases">
        <title>Genome sequencing and analysis of entomopathogenic fungi Beauveria bassiana D1-5.</title>
        <authorList>
            <person name="Li Q."/>
            <person name="Wang L."/>
            <person name="Zhang Z."/>
            <person name="Wang Q."/>
            <person name="Ren J."/>
            <person name="Wang M."/>
            <person name="Xu W."/>
            <person name="Wang J."/>
            <person name="Lu Y."/>
            <person name="Du Q."/>
            <person name="Sun Z."/>
        </authorList>
    </citation>
    <scope>NUCLEOTIDE SEQUENCE [LARGE SCALE GENOMIC DNA]</scope>
    <source>
        <strain evidence="3 4">D1-5</strain>
    </source>
</reference>
<dbReference type="InterPro" id="IPR036770">
    <property type="entry name" value="Ankyrin_rpt-contain_sf"/>
</dbReference>
<dbReference type="SUPFAM" id="SSF140860">
    <property type="entry name" value="Pseudo ankyrin repeat-like"/>
    <property type="match status" value="1"/>
</dbReference>
<evidence type="ECO:0000259" key="2">
    <source>
        <dbReference type="Pfam" id="PF02441"/>
    </source>
</evidence>
<name>A0A0A2VKL3_BEABA</name>
<dbReference type="HOGENOM" id="CLU_019412_0_0_1"/>
<proteinExistence type="inferred from homology"/>
<evidence type="ECO:0000256" key="1">
    <source>
        <dbReference type="ARBA" id="ARBA00038350"/>
    </source>
</evidence>
<dbReference type="InterPro" id="IPR003382">
    <property type="entry name" value="Flavoprotein"/>
</dbReference>
<dbReference type="PANTHER" id="PTHR14359">
    <property type="entry name" value="HOMO-OLIGOMERIC FLAVIN CONTAINING CYS DECARBOXYLASE FAMILY"/>
    <property type="match status" value="1"/>
</dbReference>
<organism evidence="3 4">
    <name type="scientific">Beauveria bassiana D1-5</name>
    <dbReference type="NCBI Taxonomy" id="1245745"/>
    <lineage>
        <taxon>Eukaryota</taxon>
        <taxon>Fungi</taxon>
        <taxon>Dikarya</taxon>
        <taxon>Ascomycota</taxon>
        <taxon>Pezizomycotina</taxon>
        <taxon>Sordariomycetes</taxon>
        <taxon>Hypocreomycetidae</taxon>
        <taxon>Hypocreales</taxon>
        <taxon>Cordycipitaceae</taxon>
        <taxon>Beauveria</taxon>
    </lineage>
</organism>
<comment type="similarity">
    <text evidence="1">Belongs to the HFCD (homooligomeric flavin containing Cys decarboxylase) superfamily.</text>
</comment>
<protein>
    <recommendedName>
        <fullName evidence="2">Flavoprotein domain-containing protein</fullName>
    </recommendedName>
</protein>
<accession>A0A0A2VKL3</accession>
<dbReference type="GO" id="GO:0071513">
    <property type="term" value="C:phosphopantothenoylcysteine decarboxylase complex"/>
    <property type="evidence" value="ECO:0007669"/>
    <property type="project" value="TreeGrafter"/>
</dbReference>